<sequence>MAVHSVVSDFCNGISSDIDDAVVEYLTGVVDDACNDECPDISGIEELVQGFLPDIANLSQQERHERLWTLLTKVSAFRQNGSPTKAADLQQRPACCGPLDLSAALGTSQGQQRMQQQQEGGASLNDRECSHSEEHQQALAMLSALWPPDVPMSQAFIAAILDTQCQGDLEAAATWLLECPDVARQQMLWQKATQEDVMRREAAAQKEKEARKKLVSRFALETKSTPSGQPRKAKGRGIEPLAPWSEADKPSQGKQRSAGVRYRDGFPVASKGEKHVEVALKEEWNGGSSGKIYTKGKRGKGFV</sequence>
<gene>
    <name evidence="2" type="ORF">CVIRNUC_004678</name>
</gene>
<accession>A0AAV1I2F8</accession>
<reference evidence="2 3" key="1">
    <citation type="submission" date="2023-10" db="EMBL/GenBank/DDBJ databases">
        <authorList>
            <person name="Maclean D."/>
            <person name="Macfadyen A."/>
        </authorList>
    </citation>
    <scope>NUCLEOTIDE SEQUENCE [LARGE SCALE GENOMIC DNA]</scope>
</reference>
<name>A0AAV1I2F8_9CHLO</name>
<feature type="region of interest" description="Disordered" evidence="1">
    <location>
        <begin position="218"/>
        <end position="262"/>
    </location>
</feature>
<evidence type="ECO:0008006" key="4">
    <source>
        <dbReference type="Google" id="ProtNLM"/>
    </source>
</evidence>
<comment type="caution">
    <text evidence="2">The sequence shown here is derived from an EMBL/GenBank/DDBJ whole genome shotgun (WGS) entry which is preliminary data.</text>
</comment>
<evidence type="ECO:0000313" key="3">
    <source>
        <dbReference type="Proteomes" id="UP001314263"/>
    </source>
</evidence>
<keyword evidence="3" id="KW-1185">Reference proteome</keyword>
<feature type="compositionally biased region" description="Low complexity" evidence="1">
    <location>
        <begin position="109"/>
        <end position="121"/>
    </location>
</feature>
<dbReference type="AlphaFoldDB" id="A0AAV1I2F8"/>
<evidence type="ECO:0000313" key="2">
    <source>
        <dbReference type="EMBL" id="CAK0778996.1"/>
    </source>
</evidence>
<protein>
    <recommendedName>
        <fullName evidence="4">CUE domain-containing protein</fullName>
    </recommendedName>
</protein>
<organism evidence="2 3">
    <name type="scientific">Coccomyxa viridis</name>
    <dbReference type="NCBI Taxonomy" id="1274662"/>
    <lineage>
        <taxon>Eukaryota</taxon>
        <taxon>Viridiplantae</taxon>
        <taxon>Chlorophyta</taxon>
        <taxon>core chlorophytes</taxon>
        <taxon>Trebouxiophyceae</taxon>
        <taxon>Trebouxiophyceae incertae sedis</taxon>
        <taxon>Coccomyxaceae</taxon>
        <taxon>Coccomyxa</taxon>
    </lineage>
</organism>
<feature type="region of interest" description="Disordered" evidence="1">
    <location>
        <begin position="107"/>
        <end position="131"/>
    </location>
</feature>
<evidence type="ECO:0000256" key="1">
    <source>
        <dbReference type="SAM" id="MobiDB-lite"/>
    </source>
</evidence>
<dbReference type="EMBL" id="CAUYUE010000005">
    <property type="protein sequence ID" value="CAK0778996.1"/>
    <property type="molecule type" value="Genomic_DNA"/>
</dbReference>
<proteinExistence type="predicted"/>
<dbReference type="Proteomes" id="UP001314263">
    <property type="component" value="Unassembled WGS sequence"/>
</dbReference>